<keyword evidence="1" id="KW-0614">Plasmid</keyword>
<evidence type="ECO:0000313" key="1">
    <source>
        <dbReference type="EMBL" id="AAY60585.1"/>
    </source>
</evidence>
<organism evidence="1 2">
    <name type="scientific">Bacillus cereus (strain ZK / E33L)</name>
    <dbReference type="NCBI Taxonomy" id="288681"/>
    <lineage>
        <taxon>Bacteria</taxon>
        <taxon>Bacillati</taxon>
        <taxon>Bacillota</taxon>
        <taxon>Bacilli</taxon>
        <taxon>Bacillales</taxon>
        <taxon>Bacillaceae</taxon>
        <taxon>Bacillus</taxon>
        <taxon>Bacillus cereus group</taxon>
    </lineage>
</organism>
<proteinExistence type="predicted"/>
<reference evidence="2" key="1">
    <citation type="journal article" date="2006" name="J. Bacteriol.">
        <title>Pathogenomic sequence analysis of Bacillus cereus and Bacillus thuringiensis isolates closely related to Bacillus anthracis.</title>
        <authorList>
            <person name="Han C.S."/>
            <person name="Xie G."/>
            <person name="Challacombe J.F."/>
            <person name="Altherr M.R."/>
            <person name="Bhotika S.S."/>
            <person name="Brown N."/>
            <person name="Bruce D."/>
            <person name="Campbell C.S."/>
            <person name="Campbell M.L."/>
            <person name="Chen J."/>
            <person name="Chertkov O."/>
            <person name="Cleland C."/>
            <person name="Dimitrijevic M."/>
            <person name="Doggett N.A."/>
            <person name="Fawcett J.J."/>
            <person name="Glavina T."/>
            <person name="Goodwin L.A."/>
            <person name="Green L.D."/>
            <person name="Hill K.K."/>
            <person name="Hitchcock P."/>
            <person name="Jackson P.J."/>
            <person name="Keim P."/>
            <person name="Kewalramani A.R."/>
            <person name="Longmire J."/>
            <person name="Lucas S."/>
            <person name="Malfatti S."/>
            <person name="McMurry K."/>
            <person name="Meincke L.J."/>
            <person name="Misra M."/>
            <person name="Moseman B.L."/>
            <person name="Mundt M."/>
            <person name="Munk A.C."/>
            <person name="Okinaka R.T."/>
            <person name="Parson-Quintana B."/>
            <person name="Reilly L.P."/>
            <person name="Richardson P."/>
            <person name="Robinson D.L."/>
            <person name="Rubin E."/>
            <person name="Saunders E."/>
            <person name="Tapia R."/>
            <person name="Tesmer J.G."/>
            <person name="Thayer N."/>
            <person name="Thompson L.S."/>
            <person name="Tice H."/>
            <person name="Ticknor L.O."/>
            <person name="Wills P.L."/>
            <person name="Brettin T.S."/>
            <person name="Gilna P."/>
        </authorList>
    </citation>
    <scope>NUCLEOTIDE SEQUENCE [LARGE SCALE GENOMIC DNA]</scope>
    <source>
        <strain evidence="2">ZK / E33L</strain>
        <plasmid evidence="2">pE33L466</plasmid>
    </source>
</reference>
<dbReference type="EMBL" id="CP000040">
    <property type="protein sequence ID" value="AAY60585.1"/>
    <property type="molecule type" value="Genomic_DNA"/>
</dbReference>
<sequence>MMGVKDKNKRNIRIKIIDLQEQNCTGCKYRYKQRHCLHECTIGKQIQELGKSLGAKPPEEMGNRRTKLEWGSICGKALILKQQGISYVQME</sequence>
<geneLocation type="plasmid" evidence="1 2">
    <name>pE33L466</name>
</geneLocation>
<dbReference type="KEGG" id="bcz:pE33L466_0449"/>
<dbReference type="Proteomes" id="UP000002612">
    <property type="component" value="Plasmid pE33L466"/>
</dbReference>
<dbReference type="Pfam" id="PF10782">
    <property type="entry name" value="zf-C2HCIx2C"/>
    <property type="match status" value="1"/>
</dbReference>
<name>Q4V122_BACCZ</name>
<evidence type="ECO:0000313" key="2">
    <source>
        <dbReference type="Proteomes" id="UP000002612"/>
    </source>
</evidence>
<evidence type="ECO:0008006" key="3">
    <source>
        <dbReference type="Google" id="ProtNLM"/>
    </source>
</evidence>
<accession>Q4V122</accession>
<dbReference type="InterPro" id="IPR019718">
    <property type="entry name" value="DUF2602"/>
</dbReference>
<protein>
    <recommendedName>
        <fullName evidence="3">Zinc-finger domain-containing protein</fullName>
    </recommendedName>
</protein>
<dbReference type="AlphaFoldDB" id="Q4V122"/>
<gene>
    <name evidence="1" type="ordered locus">pE33L466_0449</name>
</gene>